<sequence>MDFTVSVSGPDPAKWGAKARVIEMEVKKALLASAQRVEKEAKESIARGPKSGRLYQRRSVTHRASAPGEAPATDTGRLINSINSYLDSTALSSFVVAGRGIVTYARHLEYGTANMAERPFMAPALERSKPFIRERMAKAVNDGIRK</sequence>
<proteinExistence type="predicted"/>
<name>A0ABS5BX75_9BACT</name>
<comment type="caution">
    <text evidence="2">The sequence shown here is derived from an EMBL/GenBank/DDBJ whole genome shotgun (WGS) entry which is preliminary data.</text>
</comment>
<evidence type="ECO:0000313" key="2">
    <source>
        <dbReference type="EMBL" id="MBP3958341.1"/>
    </source>
</evidence>
<protein>
    <submittedName>
        <fullName evidence="2">HK97 gp10 family phage protein</fullName>
    </submittedName>
</protein>
<accession>A0ABS5BX75</accession>
<reference evidence="2 3" key="1">
    <citation type="submission" date="2021-04" db="EMBL/GenBank/DDBJ databases">
        <authorList>
            <person name="Ivanova A."/>
        </authorList>
    </citation>
    <scope>NUCLEOTIDE SEQUENCE [LARGE SCALE GENOMIC DNA]</scope>
    <source>
        <strain evidence="2 3">G18</strain>
    </source>
</reference>
<gene>
    <name evidence="2" type="ORF">J8F10_24090</name>
</gene>
<dbReference type="RefSeq" id="WP_210658232.1">
    <property type="nucleotide sequence ID" value="NZ_JAGKQQ010000001.1"/>
</dbReference>
<dbReference type="EMBL" id="JAGKQQ010000001">
    <property type="protein sequence ID" value="MBP3958341.1"/>
    <property type="molecule type" value="Genomic_DNA"/>
</dbReference>
<feature type="region of interest" description="Disordered" evidence="1">
    <location>
        <begin position="40"/>
        <end position="76"/>
    </location>
</feature>
<dbReference type="Proteomes" id="UP000676565">
    <property type="component" value="Unassembled WGS sequence"/>
</dbReference>
<keyword evidence="3" id="KW-1185">Reference proteome</keyword>
<evidence type="ECO:0000256" key="1">
    <source>
        <dbReference type="SAM" id="MobiDB-lite"/>
    </source>
</evidence>
<evidence type="ECO:0000313" key="3">
    <source>
        <dbReference type="Proteomes" id="UP000676565"/>
    </source>
</evidence>
<organism evidence="2 3">
    <name type="scientific">Gemmata palustris</name>
    <dbReference type="NCBI Taxonomy" id="2822762"/>
    <lineage>
        <taxon>Bacteria</taxon>
        <taxon>Pseudomonadati</taxon>
        <taxon>Planctomycetota</taxon>
        <taxon>Planctomycetia</taxon>
        <taxon>Gemmatales</taxon>
        <taxon>Gemmataceae</taxon>
        <taxon>Gemmata</taxon>
    </lineage>
</organism>